<dbReference type="EMBL" id="JAGEVF010000010">
    <property type="protein sequence ID" value="MBO3117533.1"/>
    <property type="molecule type" value="Genomic_DNA"/>
</dbReference>
<keyword evidence="4 5" id="KW-0472">Membrane</keyword>
<proteinExistence type="predicted"/>
<name>A0ABS3T468_9FLAO</name>
<evidence type="ECO:0000256" key="1">
    <source>
        <dbReference type="ARBA" id="ARBA00004141"/>
    </source>
</evidence>
<sequence>MNNKTVQEGKTYAVVAYLTIIGVLIAYFMNQEKKNNFTAFHVRQSLGLWLLYFIFGYVVSGFDDWTISYSFWIVFALLFIYGIFGAFSGKANSVPILGDVFQKLFKSMG</sequence>
<evidence type="ECO:0000256" key="5">
    <source>
        <dbReference type="SAM" id="Phobius"/>
    </source>
</evidence>
<evidence type="ECO:0000256" key="2">
    <source>
        <dbReference type="ARBA" id="ARBA00022692"/>
    </source>
</evidence>
<evidence type="ECO:0000256" key="3">
    <source>
        <dbReference type="ARBA" id="ARBA00022989"/>
    </source>
</evidence>
<reference evidence="6 7" key="1">
    <citation type="submission" date="2021-03" db="EMBL/GenBank/DDBJ databases">
        <title>Winogradskyella sp. nov., isolated from costal sediment.</title>
        <authorList>
            <person name="Gao C."/>
        </authorList>
    </citation>
    <scope>NUCLEOTIDE SEQUENCE [LARGE SCALE GENOMIC DNA]</scope>
    <source>
        <strain evidence="6 7">DF17</strain>
    </source>
</reference>
<gene>
    <name evidence="6" type="ORF">J4050_12300</name>
</gene>
<feature type="transmembrane region" description="Helical" evidence="5">
    <location>
        <begin position="42"/>
        <end position="60"/>
    </location>
</feature>
<feature type="transmembrane region" description="Helical" evidence="5">
    <location>
        <begin position="12"/>
        <end position="30"/>
    </location>
</feature>
<dbReference type="Pfam" id="PF09685">
    <property type="entry name" value="MamF_MmsF"/>
    <property type="match status" value="1"/>
</dbReference>
<organism evidence="6 7">
    <name type="scientific">Winogradskyella pelagia</name>
    <dbReference type="NCBI Taxonomy" id="2819984"/>
    <lineage>
        <taxon>Bacteria</taxon>
        <taxon>Pseudomonadati</taxon>
        <taxon>Bacteroidota</taxon>
        <taxon>Flavobacteriia</taxon>
        <taxon>Flavobacteriales</taxon>
        <taxon>Flavobacteriaceae</taxon>
        <taxon>Winogradskyella</taxon>
    </lineage>
</organism>
<dbReference type="RefSeq" id="WP_208154889.1">
    <property type="nucleotide sequence ID" value="NZ_JAGEVF010000010.1"/>
</dbReference>
<keyword evidence="2 5" id="KW-0812">Transmembrane</keyword>
<evidence type="ECO:0000256" key="4">
    <source>
        <dbReference type="ARBA" id="ARBA00023136"/>
    </source>
</evidence>
<dbReference type="Proteomes" id="UP000676776">
    <property type="component" value="Unassembled WGS sequence"/>
</dbReference>
<comment type="subcellular location">
    <subcellularLocation>
        <location evidence="1">Membrane</location>
        <topology evidence="1">Multi-pass membrane protein</topology>
    </subcellularLocation>
</comment>
<evidence type="ECO:0000313" key="7">
    <source>
        <dbReference type="Proteomes" id="UP000676776"/>
    </source>
</evidence>
<dbReference type="InterPro" id="IPR019109">
    <property type="entry name" value="MamF_MmsF"/>
</dbReference>
<feature type="transmembrane region" description="Helical" evidence="5">
    <location>
        <begin position="66"/>
        <end position="87"/>
    </location>
</feature>
<keyword evidence="7" id="KW-1185">Reference proteome</keyword>
<evidence type="ECO:0008006" key="8">
    <source>
        <dbReference type="Google" id="ProtNLM"/>
    </source>
</evidence>
<protein>
    <recommendedName>
        <fullName evidence="8">DUF4870 domain-containing protein</fullName>
    </recommendedName>
</protein>
<accession>A0ABS3T468</accession>
<keyword evidence="3 5" id="KW-1133">Transmembrane helix</keyword>
<evidence type="ECO:0000313" key="6">
    <source>
        <dbReference type="EMBL" id="MBO3117533.1"/>
    </source>
</evidence>
<comment type="caution">
    <text evidence="6">The sequence shown here is derived from an EMBL/GenBank/DDBJ whole genome shotgun (WGS) entry which is preliminary data.</text>
</comment>